<comment type="caution">
    <text evidence="2">The sequence shown here is derived from an EMBL/GenBank/DDBJ whole genome shotgun (WGS) entry which is preliminary data.</text>
</comment>
<feature type="compositionally biased region" description="Polar residues" evidence="1">
    <location>
        <begin position="106"/>
        <end position="118"/>
    </location>
</feature>
<evidence type="ECO:0000313" key="2">
    <source>
        <dbReference type="EMBL" id="KAK4156256.1"/>
    </source>
</evidence>
<evidence type="ECO:0000313" key="3">
    <source>
        <dbReference type="Proteomes" id="UP001302745"/>
    </source>
</evidence>
<gene>
    <name evidence="2" type="ORF">C8A00DRAFT_30851</name>
</gene>
<dbReference type="Gene3D" id="3.30.160.60">
    <property type="entry name" value="Classic Zinc Finger"/>
    <property type="match status" value="1"/>
</dbReference>
<feature type="region of interest" description="Disordered" evidence="1">
    <location>
        <begin position="641"/>
        <end position="661"/>
    </location>
</feature>
<dbReference type="GO" id="GO:0003700">
    <property type="term" value="F:DNA-binding transcription factor activity"/>
    <property type="evidence" value="ECO:0007669"/>
    <property type="project" value="InterPro"/>
</dbReference>
<accession>A0AAN6VU45</accession>
<dbReference type="AlphaFoldDB" id="A0AAN6VU45"/>
<feature type="compositionally biased region" description="Acidic residues" evidence="1">
    <location>
        <begin position="649"/>
        <end position="661"/>
    </location>
</feature>
<dbReference type="Proteomes" id="UP001302745">
    <property type="component" value="Unassembled WGS sequence"/>
</dbReference>
<dbReference type="PANTHER" id="PTHR23225">
    <property type="entry name" value="ZINC FINGER PROTEIN"/>
    <property type="match status" value="1"/>
</dbReference>
<dbReference type="PANTHER" id="PTHR23225:SF2">
    <property type="entry name" value="AT09679P-RELATED"/>
    <property type="match status" value="1"/>
</dbReference>
<dbReference type="EMBL" id="MU856871">
    <property type="protein sequence ID" value="KAK4156256.1"/>
    <property type="molecule type" value="Genomic_DNA"/>
</dbReference>
<feature type="region of interest" description="Disordered" evidence="1">
    <location>
        <begin position="229"/>
        <end position="335"/>
    </location>
</feature>
<sequence>MTDPRLQGASTFPSEDMPFHPYYGLGDGLADSNMRALIDPNLQSPPWTWYDDSWAAPCQRSLKETLETPFFVADISKRAPAQPPIRAAMGISSVPRPTRARFESPFSSIEAPSSTSAHSPPRADSESHYDGAPPTPPDTFLSPYQSQLPLDHIAYDVQFRSMGPAYVNPSDVNPNPQSEYGESENDAADFNLFQLGQSLDSHASHRDAEPVQSTIIYDFANMRASPDQMVHEGNEASSQYPPLSKEEDTGSDDEVLAQRQSSDDTDGDYQPNKRQKTSPRAPARRGLNPNTNTASSPSRRTRNGANKAAISRALHSSSSSTNPRAPPACPDCPKLNFASQPDRDAHIKKKHYRPFNCVFDFAGCASTFASKNEWKRHVSTQHLLLHYWVCTEGTCAKAADDSHSRGGGGAAAPNGAIFNRKDLFTQHLQRMHAPKKVKDNRLSLLSTTTTTTATSSKKRTASGRNTKTKTTITTTDPTTTAWEARVRDLQATAMRARCHLPTRMACPLRGCDQPPFHGADAWNQRMEHVAKHMDDPSSSSAAAAAATLPPKKVVVFGGVGDESLVEWASRRDVAIIEPRVGGGWVLRETLKRGPGGNVVVLAPVQLQQQQQQGFAGGAAIAHGEEEEEEEGGVEGEIVVVSPPVGGVMDGEEEDAEGEEDD</sequence>
<reference evidence="2" key="2">
    <citation type="submission" date="2023-05" db="EMBL/GenBank/DDBJ databases">
        <authorList>
            <consortium name="Lawrence Berkeley National Laboratory"/>
            <person name="Steindorff A."/>
            <person name="Hensen N."/>
            <person name="Bonometti L."/>
            <person name="Westerberg I."/>
            <person name="Brannstrom I.O."/>
            <person name="Guillou S."/>
            <person name="Cros-Aarteil S."/>
            <person name="Calhoun S."/>
            <person name="Haridas S."/>
            <person name="Kuo A."/>
            <person name="Mondo S."/>
            <person name="Pangilinan J."/>
            <person name="Riley R."/>
            <person name="Labutti K."/>
            <person name="Andreopoulos B."/>
            <person name="Lipzen A."/>
            <person name="Chen C."/>
            <person name="Yanf M."/>
            <person name="Daum C."/>
            <person name="Ng V."/>
            <person name="Clum A."/>
            <person name="Ohm R."/>
            <person name="Martin F."/>
            <person name="Silar P."/>
            <person name="Natvig D."/>
            <person name="Lalanne C."/>
            <person name="Gautier V."/>
            <person name="Ament-Velasquez S.L."/>
            <person name="Kruys A."/>
            <person name="Hutchinson M.I."/>
            <person name="Powell A.J."/>
            <person name="Barry K."/>
            <person name="Miller A.N."/>
            <person name="Grigoriev I.V."/>
            <person name="Debuchy R."/>
            <person name="Gladieux P."/>
            <person name="Thoren M.H."/>
            <person name="Johannesson H."/>
        </authorList>
    </citation>
    <scope>NUCLEOTIDE SEQUENCE</scope>
    <source>
        <strain evidence="2">CBS 538.74</strain>
    </source>
</reference>
<evidence type="ECO:0000256" key="1">
    <source>
        <dbReference type="SAM" id="MobiDB-lite"/>
    </source>
</evidence>
<name>A0AAN6VU45_9PEZI</name>
<feature type="compositionally biased region" description="Polar residues" evidence="1">
    <location>
        <begin position="288"/>
        <end position="298"/>
    </location>
</feature>
<protein>
    <submittedName>
        <fullName evidence="2">Zinc finger protein ZIC 5</fullName>
    </submittedName>
</protein>
<reference evidence="2" key="1">
    <citation type="journal article" date="2023" name="Mol. Phylogenet. Evol.">
        <title>Genome-scale phylogeny and comparative genomics of the fungal order Sordariales.</title>
        <authorList>
            <person name="Hensen N."/>
            <person name="Bonometti L."/>
            <person name="Westerberg I."/>
            <person name="Brannstrom I.O."/>
            <person name="Guillou S."/>
            <person name="Cros-Aarteil S."/>
            <person name="Calhoun S."/>
            <person name="Haridas S."/>
            <person name="Kuo A."/>
            <person name="Mondo S."/>
            <person name="Pangilinan J."/>
            <person name="Riley R."/>
            <person name="LaButti K."/>
            <person name="Andreopoulos B."/>
            <person name="Lipzen A."/>
            <person name="Chen C."/>
            <person name="Yan M."/>
            <person name="Daum C."/>
            <person name="Ng V."/>
            <person name="Clum A."/>
            <person name="Steindorff A."/>
            <person name="Ohm R.A."/>
            <person name="Martin F."/>
            <person name="Silar P."/>
            <person name="Natvig D.O."/>
            <person name="Lalanne C."/>
            <person name="Gautier V."/>
            <person name="Ament-Velasquez S.L."/>
            <person name="Kruys A."/>
            <person name="Hutchinson M.I."/>
            <person name="Powell A.J."/>
            <person name="Barry K."/>
            <person name="Miller A.N."/>
            <person name="Grigoriev I.V."/>
            <person name="Debuchy R."/>
            <person name="Gladieux P."/>
            <person name="Hiltunen Thoren M."/>
            <person name="Johannesson H."/>
        </authorList>
    </citation>
    <scope>NUCLEOTIDE SEQUENCE</scope>
    <source>
        <strain evidence="2">CBS 538.74</strain>
    </source>
</reference>
<dbReference type="InterPro" id="IPR039970">
    <property type="entry name" value="TF_Grauzone"/>
</dbReference>
<proteinExistence type="predicted"/>
<keyword evidence="3" id="KW-1185">Reference proteome</keyword>
<feature type="region of interest" description="Disordered" evidence="1">
    <location>
        <begin position="448"/>
        <end position="476"/>
    </location>
</feature>
<feature type="region of interest" description="Disordered" evidence="1">
    <location>
        <begin position="106"/>
        <end position="144"/>
    </location>
</feature>
<organism evidence="2 3">
    <name type="scientific">Chaetomidium leptoderma</name>
    <dbReference type="NCBI Taxonomy" id="669021"/>
    <lineage>
        <taxon>Eukaryota</taxon>
        <taxon>Fungi</taxon>
        <taxon>Dikarya</taxon>
        <taxon>Ascomycota</taxon>
        <taxon>Pezizomycotina</taxon>
        <taxon>Sordariomycetes</taxon>
        <taxon>Sordariomycetidae</taxon>
        <taxon>Sordariales</taxon>
        <taxon>Chaetomiaceae</taxon>
        <taxon>Chaetomidium</taxon>
    </lineage>
</organism>